<dbReference type="InterPro" id="IPR004827">
    <property type="entry name" value="bZIP"/>
</dbReference>
<dbReference type="PANTHER" id="PTHR23351:SF24">
    <property type="entry name" value="ACTIVATING TRANSCRIPTION FACTOR 3-RELATED"/>
    <property type="match status" value="1"/>
</dbReference>
<dbReference type="Proteomes" id="UP001307889">
    <property type="component" value="Chromosome 12"/>
</dbReference>
<keyword evidence="3" id="KW-0804">Transcription</keyword>
<dbReference type="PROSITE" id="PS50217">
    <property type="entry name" value="BZIP"/>
    <property type="match status" value="1"/>
</dbReference>
<dbReference type="EMBL" id="AP028920">
    <property type="protein sequence ID" value="BET01031.1"/>
    <property type="molecule type" value="Genomic_DNA"/>
</dbReference>
<organism evidence="6 7">
    <name type="scientific">Nesidiocoris tenuis</name>
    <dbReference type="NCBI Taxonomy" id="355587"/>
    <lineage>
        <taxon>Eukaryota</taxon>
        <taxon>Metazoa</taxon>
        <taxon>Ecdysozoa</taxon>
        <taxon>Arthropoda</taxon>
        <taxon>Hexapoda</taxon>
        <taxon>Insecta</taxon>
        <taxon>Pterygota</taxon>
        <taxon>Neoptera</taxon>
        <taxon>Paraneoptera</taxon>
        <taxon>Hemiptera</taxon>
        <taxon>Heteroptera</taxon>
        <taxon>Panheteroptera</taxon>
        <taxon>Cimicomorpha</taxon>
        <taxon>Miridae</taxon>
        <taxon>Dicyphina</taxon>
        <taxon>Nesidiocoris</taxon>
    </lineage>
</organism>
<feature type="compositionally biased region" description="Polar residues" evidence="4">
    <location>
        <begin position="131"/>
        <end position="145"/>
    </location>
</feature>
<feature type="compositionally biased region" description="Polar residues" evidence="4">
    <location>
        <begin position="240"/>
        <end position="252"/>
    </location>
</feature>
<dbReference type="SUPFAM" id="SSF57959">
    <property type="entry name" value="Leucine zipper domain"/>
    <property type="match status" value="1"/>
</dbReference>
<feature type="region of interest" description="Disordered" evidence="4">
    <location>
        <begin position="96"/>
        <end position="168"/>
    </location>
</feature>
<reference evidence="6 7" key="1">
    <citation type="submission" date="2023-09" db="EMBL/GenBank/DDBJ databases">
        <title>Nesidiocoris tenuis whole genome shotgun sequence.</title>
        <authorList>
            <person name="Shibata T."/>
            <person name="Shimoda M."/>
            <person name="Kobayashi T."/>
            <person name="Uehara T."/>
        </authorList>
    </citation>
    <scope>NUCLEOTIDE SEQUENCE [LARGE SCALE GENOMIC DNA]</scope>
    <source>
        <strain evidence="6 7">Japan</strain>
    </source>
</reference>
<feature type="region of interest" description="Disordered" evidence="4">
    <location>
        <begin position="271"/>
        <end position="291"/>
    </location>
</feature>
<evidence type="ECO:0000256" key="3">
    <source>
        <dbReference type="ARBA" id="ARBA00023163"/>
    </source>
</evidence>
<accession>A0ABN7B9G4</accession>
<dbReference type="PANTHER" id="PTHR23351">
    <property type="entry name" value="FOS TRANSCRIPTION FACTOR-RELATED"/>
    <property type="match status" value="1"/>
</dbReference>
<dbReference type="PRINTS" id="PR00042">
    <property type="entry name" value="LEUZIPPRFOS"/>
</dbReference>
<evidence type="ECO:0000256" key="1">
    <source>
        <dbReference type="ARBA" id="ARBA00023015"/>
    </source>
</evidence>
<evidence type="ECO:0000256" key="2">
    <source>
        <dbReference type="ARBA" id="ARBA00023125"/>
    </source>
</evidence>
<dbReference type="InterPro" id="IPR046347">
    <property type="entry name" value="bZIP_sf"/>
</dbReference>
<name>A0ABN7B9G4_9HEMI</name>
<dbReference type="SMART" id="SM00338">
    <property type="entry name" value="BRLZ"/>
    <property type="match status" value="1"/>
</dbReference>
<dbReference type="PROSITE" id="PS00036">
    <property type="entry name" value="BZIP_BASIC"/>
    <property type="match status" value="1"/>
</dbReference>
<sequence length="498" mass="54216">MYNSNLTPNLLLGVPVGEGTGATPRTPEIVNSLMAMTDPFKLIRAGAGAGGGVRLANSPPSSNSNSIVAASSSPPSLQHTRTQLIKEGLKLTIQSKRKSSLSVSEEHQPAPAPLAQAVMPDRPSRNRTMSEDVSQDSQDYSSGGLTPQDEERRRMRRERNKIAATKCRQKKRLRGENLIHESEVLESQNSELKMQIHALETEKRGLVSFLNDHRPCVKMTMESRESPSPSYHQQVEAFSRLSSSEPTHSRLSSVDAPFSRLSSAESSITRLSSAESSHSRLSSTNDSFPRLTSAEPLQSRLRSADPSFASLSSAGPSHSPCSFSGYATPPLANPSTTTVVALPYSNKFVASYKSSTYHQTLSSSVETVYHHRQQDDRYCRTGEASTSVSSYMCEDLVGSVSPMLPTSGSYYTKIEPSDYMRPSDHPFTNVRCDSPQSTGYTRPSSISLTTSSSDYESNTELLDSPSVPLAPNYHHHFDKEPSSVGMYPGGFTASSCIT</sequence>
<feature type="region of interest" description="Disordered" evidence="4">
    <location>
        <begin position="53"/>
        <end position="79"/>
    </location>
</feature>
<dbReference type="Gene3D" id="1.20.5.170">
    <property type="match status" value="1"/>
</dbReference>
<evidence type="ECO:0000259" key="5">
    <source>
        <dbReference type="PROSITE" id="PS50217"/>
    </source>
</evidence>
<feature type="compositionally biased region" description="Low complexity" evidence="4">
    <location>
        <begin position="56"/>
        <end position="76"/>
    </location>
</feature>
<evidence type="ECO:0000313" key="7">
    <source>
        <dbReference type="Proteomes" id="UP001307889"/>
    </source>
</evidence>
<evidence type="ECO:0000313" key="6">
    <source>
        <dbReference type="EMBL" id="BET01031.1"/>
    </source>
</evidence>
<keyword evidence="7" id="KW-1185">Reference proteome</keyword>
<feature type="compositionally biased region" description="Low complexity" evidence="4">
    <location>
        <begin position="272"/>
        <end position="283"/>
    </location>
</feature>
<keyword evidence="1" id="KW-0805">Transcription regulation</keyword>
<evidence type="ECO:0000256" key="4">
    <source>
        <dbReference type="SAM" id="MobiDB-lite"/>
    </source>
</evidence>
<keyword evidence="2" id="KW-0238">DNA-binding</keyword>
<dbReference type="Pfam" id="PF00170">
    <property type="entry name" value="bZIP_1"/>
    <property type="match status" value="1"/>
</dbReference>
<gene>
    <name evidence="6" type="ORF">NTJ_13847</name>
</gene>
<dbReference type="InterPro" id="IPR000837">
    <property type="entry name" value="AP-1"/>
</dbReference>
<feature type="region of interest" description="Disordered" evidence="4">
    <location>
        <begin position="422"/>
        <end position="462"/>
    </location>
</feature>
<proteinExistence type="predicted"/>
<protein>
    <submittedName>
        <fullName evidence="6">BZIP transcription factor</fullName>
    </submittedName>
</protein>
<feature type="domain" description="BZIP" evidence="5">
    <location>
        <begin position="150"/>
        <end position="213"/>
    </location>
</feature>
<feature type="compositionally biased region" description="Low complexity" evidence="4">
    <location>
        <begin position="441"/>
        <end position="456"/>
    </location>
</feature>
<feature type="region of interest" description="Disordered" evidence="4">
    <location>
        <begin position="221"/>
        <end position="256"/>
    </location>
</feature>